<feature type="non-terminal residue" evidence="1">
    <location>
        <position position="54"/>
    </location>
</feature>
<comment type="caution">
    <text evidence="1">The sequence shown here is derived from an EMBL/GenBank/DDBJ whole genome shotgun (WGS) entry which is preliminary data.</text>
</comment>
<gene>
    <name evidence="1" type="ORF">AGERDE_LOCUS11154</name>
</gene>
<proteinExistence type="predicted"/>
<dbReference type="EMBL" id="CAJVPL010004236">
    <property type="protein sequence ID" value="CAG8645003.1"/>
    <property type="molecule type" value="Genomic_DNA"/>
</dbReference>
<accession>A0A9N9H3Q0</accession>
<keyword evidence="2" id="KW-1185">Reference proteome</keyword>
<organism evidence="1 2">
    <name type="scientific">Ambispora gerdemannii</name>
    <dbReference type="NCBI Taxonomy" id="144530"/>
    <lineage>
        <taxon>Eukaryota</taxon>
        <taxon>Fungi</taxon>
        <taxon>Fungi incertae sedis</taxon>
        <taxon>Mucoromycota</taxon>
        <taxon>Glomeromycotina</taxon>
        <taxon>Glomeromycetes</taxon>
        <taxon>Archaeosporales</taxon>
        <taxon>Ambisporaceae</taxon>
        <taxon>Ambispora</taxon>
    </lineage>
</organism>
<evidence type="ECO:0000313" key="1">
    <source>
        <dbReference type="EMBL" id="CAG8645003.1"/>
    </source>
</evidence>
<protein>
    <submittedName>
        <fullName evidence="1">12914_t:CDS:1</fullName>
    </submittedName>
</protein>
<name>A0A9N9H3Q0_9GLOM</name>
<dbReference type="AlphaFoldDB" id="A0A9N9H3Q0"/>
<evidence type="ECO:0000313" key="2">
    <source>
        <dbReference type="Proteomes" id="UP000789831"/>
    </source>
</evidence>
<sequence length="54" mass="6034">RPTDSGKSGPSDERSTTTVIQTVIGRVDTKLNTGKRYLKSLVDNDDTDSLFRQY</sequence>
<reference evidence="1" key="1">
    <citation type="submission" date="2021-06" db="EMBL/GenBank/DDBJ databases">
        <authorList>
            <person name="Kallberg Y."/>
            <person name="Tangrot J."/>
            <person name="Rosling A."/>
        </authorList>
    </citation>
    <scope>NUCLEOTIDE SEQUENCE</scope>
    <source>
        <strain evidence="1">MT106</strain>
    </source>
</reference>
<dbReference type="Proteomes" id="UP000789831">
    <property type="component" value="Unassembled WGS sequence"/>
</dbReference>